<reference evidence="1" key="1">
    <citation type="submission" date="2012-01" db="EMBL/GenBank/DDBJ databases">
        <authorList>
            <person name="Campeau S.A."/>
            <person name="Porcella S.F."/>
            <person name="Schwan T.G."/>
            <person name="Barbour A.G."/>
        </authorList>
    </citation>
    <scope>NUCLEOTIDE SEQUENCE</scope>
    <source>
        <strain evidence="1">91E135</strain>
        <plasmid evidence="1">lp150</plasmid>
    </source>
</reference>
<dbReference type="AlphaFoldDB" id="T1ECH3"/>
<name>T1ECH3_BORT9</name>
<reference evidence="1" key="3">
    <citation type="submission" date="2015-06" db="EMBL/GenBank/DDBJ databases">
        <authorList>
            <person name="Hoefler B.C."/>
            <person name="Straight P.D."/>
        </authorList>
    </citation>
    <scope>NUCLEOTIDE SEQUENCE</scope>
    <source>
        <strain evidence="1">91E135</strain>
        <plasmid evidence="1">lp150</plasmid>
    </source>
</reference>
<sequence length="54" mass="6191">MRRVYVILSSLLFSIVKIKGDLSNIIESLVTIKGFLQLLIMYNMRPKEVGCCKD</sequence>
<organism evidence="1">
    <name type="scientific">Borrelia turicatae (strain 91E135)</name>
    <dbReference type="NCBI Taxonomy" id="314724"/>
    <lineage>
        <taxon>Bacteria</taxon>
        <taxon>Pseudomonadati</taxon>
        <taxon>Spirochaetota</taxon>
        <taxon>Spirochaetia</taxon>
        <taxon>Spirochaetales</taxon>
        <taxon>Borreliaceae</taxon>
        <taxon>Borrelia</taxon>
    </lineage>
</organism>
<gene>
    <name evidence="1" type="ORF">BTA004</name>
</gene>
<geneLocation type="plasmid" evidence="1">
    <name>lp150</name>
</geneLocation>
<dbReference type="EMBL" id="HM008710">
    <property type="protein sequence ID" value="ADN26428.1"/>
    <property type="molecule type" value="Genomic_DNA"/>
</dbReference>
<accession>T1ECH3</accession>
<keyword evidence="1" id="KW-0614">Plasmid</keyword>
<proteinExistence type="predicted"/>
<protein>
    <submittedName>
        <fullName evidence="1">Uncharacterized protein</fullName>
    </submittedName>
</protein>
<reference evidence="1" key="2">
    <citation type="journal article" date="2013" name="J. Bacteriol.">
        <title>Large linear plasmids of Borrelia species that cause relapsing fever.</title>
        <authorList>
            <person name="Miller S.C."/>
            <person name="Porcella S.F."/>
            <person name="Raffel S.J."/>
            <person name="Schwan T.G."/>
            <person name="Barbour A.G."/>
        </authorList>
    </citation>
    <scope>NUCLEOTIDE SEQUENCE</scope>
    <source>
        <strain evidence="1">91E135</strain>
        <plasmid evidence="1">lp150</plasmid>
    </source>
</reference>
<evidence type="ECO:0000313" key="1">
    <source>
        <dbReference type="EMBL" id="ADN26428.1"/>
    </source>
</evidence>